<dbReference type="VEuPathDB" id="FungiDB:RhiirFUN_020889"/>
<organism evidence="2 3">
    <name type="scientific">Rhizophagus irregularis</name>
    <dbReference type="NCBI Taxonomy" id="588596"/>
    <lineage>
        <taxon>Eukaryota</taxon>
        <taxon>Fungi</taxon>
        <taxon>Fungi incertae sedis</taxon>
        <taxon>Mucoromycota</taxon>
        <taxon>Glomeromycotina</taxon>
        <taxon>Glomeromycetes</taxon>
        <taxon>Glomerales</taxon>
        <taxon>Glomeraceae</taxon>
        <taxon>Rhizophagus</taxon>
    </lineage>
</organism>
<reference evidence="2 3" key="1">
    <citation type="submission" date="2016-04" db="EMBL/GenBank/DDBJ databases">
        <title>Genome analyses suggest a sexual origin of heterokaryosis in a supposedly ancient asexual fungus.</title>
        <authorList>
            <person name="Ropars J."/>
            <person name="Sedzielewska K."/>
            <person name="Noel J."/>
            <person name="Charron P."/>
            <person name="Farinelli L."/>
            <person name="Marton T."/>
            <person name="Kruger M."/>
            <person name="Pelin A."/>
            <person name="Brachmann A."/>
            <person name="Corradi N."/>
        </authorList>
    </citation>
    <scope>NUCLEOTIDE SEQUENCE [LARGE SCALE GENOMIC DNA]</scope>
    <source>
        <strain evidence="2 3">C2</strain>
    </source>
</reference>
<protein>
    <recommendedName>
        <fullName evidence="1">ZSWIM1/3 RNaseH-like domain-containing protein</fullName>
    </recommendedName>
</protein>
<dbReference type="PANTHER" id="PTHR31669:SF251">
    <property type="entry name" value="PROTEIN FAR1-RELATED SEQUENCE"/>
    <property type="match status" value="1"/>
</dbReference>
<dbReference type="EMBL" id="LLXL01004924">
    <property type="protein sequence ID" value="PKK56955.1"/>
    <property type="molecule type" value="Genomic_DNA"/>
</dbReference>
<dbReference type="Proteomes" id="UP000233469">
    <property type="component" value="Unassembled WGS sequence"/>
</dbReference>
<gene>
    <name evidence="2" type="ORF">RhiirC2_721535</name>
</gene>
<evidence type="ECO:0000313" key="3">
    <source>
        <dbReference type="Proteomes" id="UP000233469"/>
    </source>
</evidence>
<dbReference type="PANTHER" id="PTHR31669">
    <property type="entry name" value="PROTEIN FAR1-RELATED SEQUENCE 10-RELATED"/>
    <property type="match status" value="1"/>
</dbReference>
<dbReference type="InterPro" id="IPR031052">
    <property type="entry name" value="FHY3/FAR1"/>
</dbReference>
<proteinExistence type="predicted"/>
<reference evidence="2 3" key="2">
    <citation type="submission" date="2017-10" db="EMBL/GenBank/DDBJ databases">
        <title>Extensive intraspecific genome diversity in a model arbuscular mycorrhizal fungus.</title>
        <authorList>
            <person name="Chen E.C.H."/>
            <person name="Morin E."/>
            <person name="Baudet D."/>
            <person name="Noel J."/>
            <person name="Ndikumana S."/>
            <person name="Charron P."/>
            <person name="St-Onge C."/>
            <person name="Giorgi J."/>
            <person name="Grigoriev I.V."/>
            <person name="Roux C."/>
            <person name="Martin F.M."/>
            <person name="Corradi N."/>
        </authorList>
    </citation>
    <scope>NUCLEOTIDE SEQUENCE [LARGE SCALE GENOMIC DNA]</scope>
    <source>
        <strain evidence="2 3">C2</strain>
    </source>
</reference>
<dbReference type="VEuPathDB" id="FungiDB:RhiirA1_480139"/>
<dbReference type="InterPro" id="IPR048324">
    <property type="entry name" value="ZSWIM1-3_RNaseH-like"/>
</dbReference>
<accession>A0A2N1M5P2</accession>
<sequence length="172" mass="20102">MASSRYYDDFTLNEDENEKTNESLEDFDMTVLPIESVIGSELENFNIFFTQDLSNAIQKIKREKQISSSDASVLLKFLLKQQKEEPIMFVQPLINVDSDRLCGIFWMTANQIDLWSRYSDVILHDNTSRTNKYNYPLSLFILVDNNGKSCLEIQAFLNDEKQESYERILKNT</sequence>
<feature type="domain" description="ZSWIM1/3 RNaseH-like" evidence="1">
    <location>
        <begin position="94"/>
        <end position="170"/>
    </location>
</feature>
<evidence type="ECO:0000259" key="1">
    <source>
        <dbReference type="Pfam" id="PF21056"/>
    </source>
</evidence>
<dbReference type="VEuPathDB" id="FungiDB:FUN_019430"/>
<dbReference type="GO" id="GO:0006355">
    <property type="term" value="P:regulation of DNA-templated transcription"/>
    <property type="evidence" value="ECO:0007669"/>
    <property type="project" value="InterPro"/>
</dbReference>
<dbReference type="AlphaFoldDB" id="A0A2N1M5P2"/>
<name>A0A2N1M5P2_9GLOM</name>
<dbReference type="Pfam" id="PF21056">
    <property type="entry name" value="ZSWIM1-3_RNaseH-like"/>
    <property type="match status" value="1"/>
</dbReference>
<comment type="caution">
    <text evidence="2">The sequence shown here is derived from an EMBL/GenBank/DDBJ whole genome shotgun (WGS) entry which is preliminary data.</text>
</comment>
<evidence type="ECO:0000313" key="2">
    <source>
        <dbReference type="EMBL" id="PKK56955.1"/>
    </source>
</evidence>